<dbReference type="OrthoDB" id="273070at2759"/>
<organism evidence="3 4">
    <name type="scientific">Terfezia boudieri ATCC MYA-4762</name>
    <dbReference type="NCBI Taxonomy" id="1051890"/>
    <lineage>
        <taxon>Eukaryota</taxon>
        <taxon>Fungi</taxon>
        <taxon>Dikarya</taxon>
        <taxon>Ascomycota</taxon>
        <taxon>Pezizomycotina</taxon>
        <taxon>Pezizomycetes</taxon>
        <taxon>Pezizales</taxon>
        <taxon>Pezizaceae</taxon>
        <taxon>Terfezia</taxon>
    </lineage>
</organism>
<feature type="compositionally biased region" description="Low complexity" evidence="1">
    <location>
        <begin position="102"/>
        <end position="118"/>
    </location>
</feature>
<evidence type="ECO:0000313" key="4">
    <source>
        <dbReference type="Proteomes" id="UP000267821"/>
    </source>
</evidence>
<dbReference type="STRING" id="1051890.A0A3N4LPH9"/>
<name>A0A3N4LPH9_9PEZI</name>
<sequence length="390" mass="42490">MNPGYIYKPPPPPPIPKPPPPEGGNRHPQFPSKRGGRGGRGNGSGGGAFRGGGGGGRAGGGPGGGGRGGAGGAGGAGRGRGGFGGFGGHGAQQQHHQHHQQQHNQLPPQHQQFVQPQQHQHHQQQPPLPQYPSPGTHINPQFYSHLATAQAPQRQHQHQHQHQQQYPQRSLVATPQQPPVLQQQSYYPHPPQGTPKPLFPAYPQQNQLFSSATPQADYSHLQQQPPTNPYQSYTQDLTNPAHRRPPPPTPSTWPAQPSYGHYHPPLPKPQYGGGGYQFHNQRGGSRGGGSGPPNKRQKRGGDEHGGASKPDMDHETWMKLNGGKILGTNISLDTPEDVAEWIKARKARWPTAQRVKEKVRIVFTYWGSTANSLVDRRKYVKKAKRKQKSA</sequence>
<accession>A0A3N4LPH9</accession>
<dbReference type="InterPro" id="IPR019496">
    <property type="entry name" value="NUFIP1_cons_dom"/>
</dbReference>
<protein>
    <recommendedName>
        <fullName evidence="2">FMR1-interacting protein 1 conserved domain-containing protein</fullName>
    </recommendedName>
</protein>
<feature type="compositionally biased region" description="Polar residues" evidence="1">
    <location>
        <begin position="203"/>
        <end position="238"/>
    </location>
</feature>
<feature type="compositionally biased region" description="Pro residues" evidence="1">
    <location>
        <begin position="8"/>
        <end position="22"/>
    </location>
</feature>
<evidence type="ECO:0000259" key="2">
    <source>
        <dbReference type="Pfam" id="PF10453"/>
    </source>
</evidence>
<feature type="compositionally biased region" description="Pro residues" evidence="1">
    <location>
        <begin position="188"/>
        <end position="200"/>
    </location>
</feature>
<feature type="region of interest" description="Disordered" evidence="1">
    <location>
        <begin position="1"/>
        <end position="314"/>
    </location>
</feature>
<feature type="compositionally biased region" description="Gly residues" evidence="1">
    <location>
        <begin position="38"/>
        <end position="90"/>
    </location>
</feature>
<reference evidence="3 4" key="1">
    <citation type="journal article" date="2018" name="Nat. Ecol. Evol.">
        <title>Pezizomycetes genomes reveal the molecular basis of ectomycorrhizal truffle lifestyle.</title>
        <authorList>
            <person name="Murat C."/>
            <person name="Payen T."/>
            <person name="Noel B."/>
            <person name="Kuo A."/>
            <person name="Morin E."/>
            <person name="Chen J."/>
            <person name="Kohler A."/>
            <person name="Krizsan K."/>
            <person name="Balestrini R."/>
            <person name="Da Silva C."/>
            <person name="Montanini B."/>
            <person name="Hainaut M."/>
            <person name="Levati E."/>
            <person name="Barry K.W."/>
            <person name="Belfiori B."/>
            <person name="Cichocki N."/>
            <person name="Clum A."/>
            <person name="Dockter R.B."/>
            <person name="Fauchery L."/>
            <person name="Guy J."/>
            <person name="Iotti M."/>
            <person name="Le Tacon F."/>
            <person name="Lindquist E.A."/>
            <person name="Lipzen A."/>
            <person name="Malagnac F."/>
            <person name="Mello A."/>
            <person name="Molinier V."/>
            <person name="Miyauchi S."/>
            <person name="Poulain J."/>
            <person name="Riccioni C."/>
            <person name="Rubini A."/>
            <person name="Sitrit Y."/>
            <person name="Splivallo R."/>
            <person name="Traeger S."/>
            <person name="Wang M."/>
            <person name="Zifcakova L."/>
            <person name="Wipf D."/>
            <person name="Zambonelli A."/>
            <person name="Paolocci F."/>
            <person name="Nowrousian M."/>
            <person name="Ottonello S."/>
            <person name="Baldrian P."/>
            <person name="Spatafora J.W."/>
            <person name="Henrissat B."/>
            <person name="Nagy L.G."/>
            <person name="Aury J.M."/>
            <person name="Wincker P."/>
            <person name="Grigoriev I.V."/>
            <person name="Bonfante P."/>
            <person name="Martin F.M."/>
        </authorList>
    </citation>
    <scope>NUCLEOTIDE SEQUENCE [LARGE SCALE GENOMIC DNA]</scope>
    <source>
        <strain evidence="3 4">ATCC MYA-4762</strain>
    </source>
</reference>
<dbReference type="InParanoid" id="A0A3N4LPH9"/>
<dbReference type="EMBL" id="ML121540">
    <property type="protein sequence ID" value="RPB24736.1"/>
    <property type="molecule type" value="Genomic_DNA"/>
</dbReference>
<dbReference type="Pfam" id="PF10453">
    <property type="entry name" value="NUFIP1"/>
    <property type="match status" value="1"/>
</dbReference>
<feature type="compositionally biased region" description="Basic and acidic residues" evidence="1">
    <location>
        <begin position="299"/>
        <end position="314"/>
    </location>
</feature>
<dbReference type="AlphaFoldDB" id="A0A3N4LPH9"/>
<dbReference type="Proteomes" id="UP000267821">
    <property type="component" value="Unassembled WGS sequence"/>
</dbReference>
<evidence type="ECO:0000256" key="1">
    <source>
        <dbReference type="SAM" id="MobiDB-lite"/>
    </source>
</evidence>
<proteinExistence type="predicted"/>
<feature type="compositionally biased region" description="Polar residues" evidence="1">
    <location>
        <begin position="171"/>
        <end position="186"/>
    </location>
</feature>
<feature type="domain" description="FMR1-interacting protein 1 conserved" evidence="2">
    <location>
        <begin position="324"/>
        <end position="359"/>
    </location>
</feature>
<keyword evidence="4" id="KW-1185">Reference proteome</keyword>
<gene>
    <name evidence="3" type="ORF">L211DRAFT_145292</name>
</gene>
<evidence type="ECO:0000313" key="3">
    <source>
        <dbReference type="EMBL" id="RPB24736.1"/>
    </source>
</evidence>